<evidence type="ECO:0000313" key="7">
    <source>
        <dbReference type="Proteomes" id="UP000289738"/>
    </source>
</evidence>
<feature type="compositionally biased region" description="Acidic residues" evidence="5">
    <location>
        <begin position="125"/>
        <end position="144"/>
    </location>
</feature>
<comment type="caution">
    <text evidence="6">The sequence shown here is derived from an EMBL/GenBank/DDBJ whole genome shotgun (WGS) entry which is preliminary data.</text>
</comment>
<evidence type="ECO:0000256" key="1">
    <source>
        <dbReference type="ARBA" id="ARBA00022723"/>
    </source>
</evidence>
<feature type="compositionally biased region" description="Basic and acidic residues" evidence="5">
    <location>
        <begin position="112"/>
        <end position="123"/>
    </location>
</feature>
<feature type="compositionally biased region" description="Basic and acidic residues" evidence="5">
    <location>
        <begin position="54"/>
        <end position="66"/>
    </location>
</feature>
<dbReference type="GO" id="GO:0003677">
    <property type="term" value="F:DNA binding"/>
    <property type="evidence" value="ECO:0007669"/>
    <property type="project" value="UniProtKB-KW"/>
</dbReference>
<dbReference type="STRING" id="3818.A0A445ALY9"/>
<keyword evidence="7" id="KW-1185">Reference proteome</keyword>
<dbReference type="EMBL" id="SDMP01000011">
    <property type="protein sequence ID" value="RYR27438.1"/>
    <property type="molecule type" value="Genomic_DNA"/>
</dbReference>
<gene>
    <name evidence="6" type="ORF">Ahy_B01g051468</name>
</gene>
<dbReference type="PANTHER" id="PTHR12506">
    <property type="entry name" value="PROTEIN PHOSPHATASE RELATED"/>
    <property type="match status" value="1"/>
</dbReference>
<dbReference type="AlphaFoldDB" id="A0A445ALY9"/>
<dbReference type="Proteomes" id="UP000289738">
    <property type="component" value="Chromosome B01"/>
</dbReference>
<sequence>MIIICSISSSLLLRPIIVVHHCDLTEIPLTCAKDETRDELCAEFHKKLDLKDEDERVAENEKKDSDFVASSGEYGGEELGGEGGCAPETGEVQGSNDNDGWDDDEGYGWNENVKESEVDKVSGDFDVDGDGNGDDEVEVEGDEEMEKKKDRSSGRVQQQYPLKPDVEDCAFYLKTETCEFRFNCKFNYPLGRRKNQGFNGTRSTLDRKLRFATSASRCWLQHGMRGARSLLRLLTMRRKGSQDNYESRN</sequence>
<keyword evidence="3" id="KW-0862">Zinc</keyword>
<dbReference type="GO" id="GO:0008270">
    <property type="term" value="F:zinc ion binding"/>
    <property type="evidence" value="ECO:0007669"/>
    <property type="project" value="UniProtKB-KW"/>
</dbReference>
<evidence type="ECO:0000313" key="6">
    <source>
        <dbReference type="EMBL" id="RYR27438.1"/>
    </source>
</evidence>
<keyword evidence="1" id="KW-0479">Metal-binding</keyword>
<protein>
    <recommendedName>
        <fullName evidence="8">C3H1-type domain-containing protein</fullName>
    </recommendedName>
</protein>
<dbReference type="GO" id="GO:0003729">
    <property type="term" value="F:mRNA binding"/>
    <property type="evidence" value="ECO:0007669"/>
    <property type="project" value="TreeGrafter"/>
</dbReference>
<organism evidence="6 7">
    <name type="scientific">Arachis hypogaea</name>
    <name type="common">Peanut</name>
    <dbReference type="NCBI Taxonomy" id="3818"/>
    <lineage>
        <taxon>Eukaryota</taxon>
        <taxon>Viridiplantae</taxon>
        <taxon>Streptophyta</taxon>
        <taxon>Embryophyta</taxon>
        <taxon>Tracheophyta</taxon>
        <taxon>Spermatophyta</taxon>
        <taxon>Magnoliopsida</taxon>
        <taxon>eudicotyledons</taxon>
        <taxon>Gunneridae</taxon>
        <taxon>Pentapetalae</taxon>
        <taxon>rosids</taxon>
        <taxon>fabids</taxon>
        <taxon>Fabales</taxon>
        <taxon>Fabaceae</taxon>
        <taxon>Papilionoideae</taxon>
        <taxon>50 kb inversion clade</taxon>
        <taxon>dalbergioids sensu lato</taxon>
        <taxon>Dalbergieae</taxon>
        <taxon>Pterocarpus clade</taxon>
        <taxon>Arachis</taxon>
    </lineage>
</organism>
<evidence type="ECO:0000256" key="5">
    <source>
        <dbReference type="SAM" id="MobiDB-lite"/>
    </source>
</evidence>
<dbReference type="PANTHER" id="PTHR12506:SF81">
    <property type="entry name" value="TRANSCRIPTION FACTOR C3H FAMILY-RELATED"/>
    <property type="match status" value="1"/>
</dbReference>
<feature type="region of interest" description="Disordered" evidence="5">
    <location>
        <begin position="54"/>
        <end position="157"/>
    </location>
</feature>
<keyword evidence="2" id="KW-0863">Zinc-finger</keyword>
<evidence type="ECO:0000256" key="2">
    <source>
        <dbReference type="ARBA" id="ARBA00022771"/>
    </source>
</evidence>
<accession>A0A445ALY9</accession>
<evidence type="ECO:0000256" key="4">
    <source>
        <dbReference type="ARBA" id="ARBA00023125"/>
    </source>
</evidence>
<dbReference type="InterPro" id="IPR050974">
    <property type="entry name" value="Plant_ZF_CCCH"/>
</dbReference>
<keyword evidence="4" id="KW-0238">DNA-binding</keyword>
<reference evidence="6 7" key="1">
    <citation type="submission" date="2019-01" db="EMBL/GenBank/DDBJ databases">
        <title>Sequencing of cultivated peanut Arachis hypogaea provides insights into genome evolution and oil improvement.</title>
        <authorList>
            <person name="Chen X."/>
        </authorList>
    </citation>
    <scope>NUCLEOTIDE SEQUENCE [LARGE SCALE GENOMIC DNA]</scope>
    <source>
        <strain evidence="7">cv. Fuhuasheng</strain>
        <tissue evidence="6">Leaves</tissue>
    </source>
</reference>
<evidence type="ECO:0008006" key="8">
    <source>
        <dbReference type="Google" id="ProtNLM"/>
    </source>
</evidence>
<name>A0A445ALY9_ARAHY</name>
<evidence type="ECO:0000256" key="3">
    <source>
        <dbReference type="ARBA" id="ARBA00022833"/>
    </source>
</evidence>
<proteinExistence type="predicted"/>